<comment type="caution">
    <text evidence="9">The sequence shown here is derived from an EMBL/GenBank/DDBJ whole genome shotgun (WGS) entry which is preliminary data.</text>
</comment>
<dbReference type="PANTHER" id="PTHR31204:SF1">
    <property type="entry name" value="SIGMA INTRACELLULAR RECEPTOR 2"/>
    <property type="match status" value="1"/>
</dbReference>
<keyword evidence="10" id="KW-1185">Reference proteome</keyword>
<feature type="transmembrane region" description="Helical" evidence="7">
    <location>
        <begin position="111"/>
        <end position="130"/>
    </location>
</feature>
<evidence type="ECO:0000313" key="10">
    <source>
        <dbReference type="Proteomes" id="UP001159364"/>
    </source>
</evidence>
<evidence type="ECO:0000259" key="8">
    <source>
        <dbReference type="PROSITE" id="PS51751"/>
    </source>
</evidence>
<reference evidence="9 10" key="1">
    <citation type="submission" date="2021-09" db="EMBL/GenBank/DDBJ databases">
        <title>Genomic insights and catalytic innovation underlie evolution of tropane alkaloids biosynthesis.</title>
        <authorList>
            <person name="Wang Y.-J."/>
            <person name="Tian T."/>
            <person name="Huang J.-P."/>
            <person name="Huang S.-X."/>
        </authorList>
    </citation>
    <scope>NUCLEOTIDE SEQUENCE [LARGE SCALE GENOMIC DNA]</scope>
    <source>
        <strain evidence="9">KIB-2018</strain>
        <tissue evidence="9">Leaf</tissue>
    </source>
</reference>
<dbReference type="InterPro" id="IPR033118">
    <property type="entry name" value="EXPERA"/>
</dbReference>
<evidence type="ECO:0000256" key="4">
    <source>
        <dbReference type="ARBA" id="ARBA00023136"/>
    </source>
</evidence>
<evidence type="ECO:0000256" key="2">
    <source>
        <dbReference type="ARBA" id="ARBA00022692"/>
    </source>
</evidence>
<accession>A0AAV8TA07</accession>
<keyword evidence="2 5" id="KW-0812">Transmembrane</keyword>
<dbReference type="Pfam" id="PF05241">
    <property type="entry name" value="EBP"/>
    <property type="match status" value="1"/>
</dbReference>
<organism evidence="9 10">
    <name type="scientific">Erythroxylum novogranatense</name>
    <dbReference type="NCBI Taxonomy" id="1862640"/>
    <lineage>
        <taxon>Eukaryota</taxon>
        <taxon>Viridiplantae</taxon>
        <taxon>Streptophyta</taxon>
        <taxon>Embryophyta</taxon>
        <taxon>Tracheophyta</taxon>
        <taxon>Spermatophyta</taxon>
        <taxon>Magnoliopsida</taxon>
        <taxon>eudicotyledons</taxon>
        <taxon>Gunneridae</taxon>
        <taxon>Pentapetalae</taxon>
        <taxon>rosids</taxon>
        <taxon>fabids</taxon>
        <taxon>Malpighiales</taxon>
        <taxon>Erythroxylaceae</taxon>
        <taxon>Erythroxylum</taxon>
    </lineage>
</organism>
<dbReference type="PANTHER" id="PTHR31204">
    <property type="entry name" value="SIGMA INTRACELLULAR RECEPTOR 2"/>
    <property type="match status" value="1"/>
</dbReference>
<dbReference type="Proteomes" id="UP001159364">
    <property type="component" value="Linkage Group LG06"/>
</dbReference>
<evidence type="ECO:0000256" key="7">
    <source>
        <dbReference type="SAM" id="Phobius"/>
    </source>
</evidence>
<evidence type="ECO:0000256" key="6">
    <source>
        <dbReference type="SAM" id="MobiDB-lite"/>
    </source>
</evidence>
<name>A0AAV8TA07_9ROSI</name>
<gene>
    <name evidence="9" type="ORF">K2173_023320</name>
</gene>
<dbReference type="GO" id="GO:0016020">
    <property type="term" value="C:membrane"/>
    <property type="evidence" value="ECO:0007669"/>
    <property type="project" value="UniProtKB-SubCell"/>
</dbReference>
<dbReference type="EMBL" id="JAIWQS010000006">
    <property type="protein sequence ID" value="KAJ8763115.1"/>
    <property type="molecule type" value="Genomic_DNA"/>
</dbReference>
<dbReference type="PROSITE" id="PS51751">
    <property type="entry name" value="EXPERA"/>
    <property type="match status" value="1"/>
</dbReference>
<comment type="subcellular location">
    <subcellularLocation>
        <location evidence="1">Membrane</location>
        <topology evidence="1">Multi-pass membrane protein</topology>
    </subcellularLocation>
</comment>
<sequence length="151" mass="17523">MSILPFYYRLKLVDFVPFYFFFMIVVAAPLMDARPSWYSRQYDDYLIFDKPNWFVGLVWLELFFQWHLSLINLVGILGVKLSFPTTYLIYSSPVLTSMLMSSGKASDSPKMMYYLFFGFDILAVLCGLMSQPSKTTTSIGKRPLVGKKERV</sequence>
<protein>
    <recommendedName>
        <fullName evidence="8">EXPERA domain-containing protein</fullName>
    </recommendedName>
</protein>
<feature type="region of interest" description="Disordered" evidence="6">
    <location>
        <begin position="132"/>
        <end position="151"/>
    </location>
</feature>
<dbReference type="InterPro" id="IPR051987">
    <property type="entry name" value="Sigma-2_receptor-like"/>
</dbReference>
<evidence type="ECO:0000256" key="5">
    <source>
        <dbReference type="PROSITE-ProRule" id="PRU01087"/>
    </source>
</evidence>
<dbReference type="GO" id="GO:0005783">
    <property type="term" value="C:endoplasmic reticulum"/>
    <property type="evidence" value="ECO:0007669"/>
    <property type="project" value="TreeGrafter"/>
</dbReference>
<proteinExistence type="predicted"/>
<dbReference type="AlphaFoldDB" id="A0AAV8TA07"/>
<evidence type="ECO:0000256" key="3">
    <source>
        <dbReference type="ARBA" id="ARBA00022989"/>
    </source>
</evidence>
<keyword evidence="4 5" id="KW-0472">Membrane</keyword>
<feature type="domain" description="EXPERA" evidence="8">
    <location>
        <begin position="3"/>
        <end position="130"/>
    </location>
</feature>
<evidence type="ECO:0000256" key="1">
    <source>
        <dbReference type="ARBA" id="ARBA00004141"/>
    </source>
</evidence>
<feature type="transmembrane region" description="Helical" evidence="7">
    <location>
        <begin position="12"/>
        <end position="31"/>
    </location>
</feature>
<keyword evidence="3 5" id="KW-1133">Transmembrane helix</keyword>
<feature type="transmembrane region" description="Helical" evidence="7">
    <location>
        <begin position="66"/>
        <end position="90"/>
    </location>
</feature>
<evidence type="ECO:0000313" key="9">
    <source>
        <dbReference type="EMBL" id="KAJ8763115.1"/>
    </source>
</evidence>